<gene>
    <name evidence="3" type="ORF">DV706_12260</name>
</gene>
<name>A0A4D6HNX8_9EURY</name>
<feature type="transmembrane region" description="Helical" evidence="1">
    <location>
        <begin position="119"/>
        <end position="136"/>
    </location>
</feature>
<evidence type="ECO:0000313" key="3">
    <source>
        <dbReference type="EMBL" id="QCC55175.1"/>
    </source>
</evidence>
<reference evidence="3 4" key="1">
    <citation type="journal article" date="2019" name="Nat. Commun.">
        <title>A new type of DNA phosphorothioation-based antiviral system in archaea.</title>
        <authorList>
            <person name="Xiong L."/>
            <person name="Liu S."/>
            <person name="Chen S."/>
            <person name="Xiao Y."/>
            <person name="Zhu B."/>
            <person name="Gao Y."/>
            <person name="Zhang Y."/>
            <person name="Chen B."/>
            <person name="Luo J."/>
            <person name="Deng Z."/>
            <person name="Chen X."/>
            <person name="Wang L."/>
            <person name="Chen S."/>
        </authorList>
    </citation>
    <scope>NUCLEOTIDE SEQUENCE [LARGE SCALE GENOMIC DNA]</scope>
    <source>
        <strain evidence="3 4">JCM 10635</strain>
    </source>
</reference>
<keyword evidence="1" id="KW-1133">Transmembrane helix</keyword>
<evidence type="ECO:0000256" key="1">
    <source>
        <dbReference type="SAM" id="Phobius"/>
    </source>
</evidence>
<dbReference type="KEGG" id="nbg:DV706_12260"/>
<keyword evidence="1" id="KW-0812">Transmembrane</keyword>
<feature type="transmembrane region" description="Helical" evidence="1">
    <location>
        <begin position="33"/>
        <end position="53"/>
    </location>
</feature>
<dbReference type="Pfam" id="PF00892">
    <property type="entry name" value="EamA"/>
    <property type="match status" value="1"/>
</dbReference>
<feature type="transmembrane region" description="Helical" evidence="1">
    <location>
        <begin position="92"/>
        <end position="112"/>
    </location>
</feature>
<feature type="transmembrane region" description="Helical" evidence="1">
    <location>
        <begin position="65"/>
        <end position="86"/>
    </location>
</feature>
<dbReference type="Proteomes" id="UP000296822">
    <property type="component" value="Chromosome"/>
</dbReference>
<evidence type="ECO:0000313" key="4">
    <source>
        <dbReference type="Proteomes" id="UP000296822"/>
    </source>
</evidence>
<dbReference type="SUPFAM" id="SSF103481">
    <property type="entry name" value="Multidrug resistance efflux transporter EmrE"/>
    <property type="match status" value="1"/>
</dbReference>
<dbReference type="AlphaFoldDB" id="A0A4D6HNX8"/>
<sequence length="137" mass="13990">MVNVGIGLAVGALLLFGGWVVTAGLATRSVSAVNAVFLSYVASLGIIGIYVLLARRPITGTQTDLVFALLSGVFLAIGTVSFYGALTRGDMAIVSAIAALYFIVPVVVDVVYFETNLGATNLLGLGLAVVAVVLITV</sequence>
<dbReference type="RefSeq" id="WP_006064376.1">
    <property type="nucleotide sequence ID" value="NZ_CP031305.1"/>
</dbReference>
<dbReference type="GO" id="GO:0016020">
    <property type="term" value="C:membrane"/>
    <property type="evidence" value="ECO:0007669"/>
    <property type="project" value="InterPro"/>
</dbReference>
<dbReference type="InterPro" id="IPR000620">
    <property type="entry name" value="EamA_dom"/>
</dbReference>
<accession>A0A4D6HNX8</accession>
<protein>
    <recommendedName>
        <fullName evidence="2">EamA domain-containing protein</fullName>
    </recommendedName>
</protein>
<dbReference type="InterPro" id="IPR037185">
    <property type="entry name" value="EmrE-like"/>
</dbReference>
<keyword evidence="1" id="KW-0472">Membrane</keyword>
<organism evidence="3 4">
    <name type="scientific">Natronorubrum bangense</name>
    <dbReference type="NCBI Taxonomy" id="61858"/>
    <lineage>
        <taxon>Archaea</taxon>
        <taxon>Methanobacteriati</taxon>
        <taxon>Methanobacteriota</taxon>
        <taxon>Stenosarchaea group</taxon>
        <taxon>Halobacteria</taxon>
        <taxon>Halobacteriales</taxon>
        <taxon>Natrialbaceae</taxon>
        <taxon>Natronorubrum</taxon>
    </lineage>
</organism>
<dbReference type="EMBL" id="CP031305">
    <property type="protein sequence ID" value="QCC55175.1"/>
    <property type="molecule type" value="Genomic_DNA"/>
</dbReference>
<dbReference type="GeneID" id="39852035"/>
<evidence type="ECO:0000259" key="2">
    <source>
        <dbReference type="Pfam" id="PF00892"/>
    </source>
</evidence>
<proteinExistence type="predicted"/>
<feature type="domain" description="EamA" evidence="2">
    <location>
        <begin position="5"/>
        <end position="136"/>
    </location>
</feature>